<feature type="binding site" evidence="10">
    <location>
        <position position="87"/>
    </location>
    <ligand>
        <name>Mg(2+)</name>
        <dbReference type="ChEBI" id="CHEBI:18420"/>
    </ligand>
</feature>
<feature type="binding site" evidence="10">
    <location>
        <position position="119"/>
    </location>
    <ligand>
        <name>Mn(2+)</name>
        <dbReference type="ChEBI" id="CHEBI:29035"/>
    </ligand>
</feature>
<protein>
    <recommendedName>
        <fullName evidence="3 10">Isopentenyl-diphosphate Delta-isomerase</fullName>
        <shortName evidence="10">IPP isomerase</shortName>
        <ecNumber evidence="3 10">5.3.3.2</ecNumber>
    </recommendedName>
    <alternativeName>
        <fullName evidence="10">IPP:DMAPP isomerase</fullName>
    </alternativeName>
    <alternativeName>
        <fullName evidence="10">Isopentenyl pyrophosphate isomerase</fullName>
    </alternativeName>
</protein>
<dbReference type="Gene3D" id="3.90.79.10">
    <property type="entry name" value="Nucleoside Triphosphate Pyrophosphohydrolase"/>
    <property type="match status" value="1"/>
</dbReference>
<name>A0ABX7IFZ6_9ACTO</name>
<comment type="cofactor">
    <cofactor evidence="10">
        <name>Mn(2+)</name>
        <dbReference type="ChEBI" id="CHEBI:29035"/>
    </cofactor>
    <text evidence="10">Binds 1 Mn(2+) ion per subunit.</text>
</comment>
<comment type="subcellular location">
    <subcellularLocation>
        <location evidence="10">Cytoplasm</location>
    </subcellularLocation>
</comment>
<keyword evidence="4 10" id="KW-0963">Cytoplasm</keyword>
<feature type="domain" description="Nudix hydrolase" evidence="11">
    <location>
        <begin position="30"/>
        <end position="169"/>
    </location>
</feature>
<evidence type="ECO:0000256" key="5">
    <source>
        <dbReference type="ARBA" id="ARBA00022723"/>
    </source>
</evidence>
<organism evidence="12 13">
    <name type="scientific">Arcanobacterium phocisimile</name>
    <dbReference type="NCBI Taxonomy" id="1302235"/>
    <lineage>
        <taxon>Bacteria</taxon>
        <taxon>Bacillati</taxon>
        <taxon>Actinomycetota</taxon>
        <taxon>Actinomycetes</taxon>
        <taxon>Actinomycetales</taxon>
        <taxon>Actinomycetaceae</taxon>
        <taxon>Arcanobacterium</taxon>
    </lineage>
</organism>
<dbReference type="NCBIfam" id="NF002995">
    <property type="entry name" value="PRK03759.1"/>
    <property type="match status" value="1"/>
</dbReference>
<feature type="active site" evidence="10">
    <location>
        <position position="119"/>
    </location>
</feature>
<evidence type="ECO:0000256" key="7">
    <source>
        <dbReference type="ARBA" id="ARBA00023211"/>
    </source>
</evidence>
<evidence type="ECO:0000256" key="4">
    <source>
        <dbReference type="ARBA" id="ARBA00022490"/>
    </source>
</evidence>
<sequence>MTVELVVLCNEAGQAIGTAPKQDVHTTHTPLHKAFSCYIFDPDGHVLLTRRALSKLTWPGVWTNSVCGHPGVGESDRDAIDRRAAQELGITGIPKSALTPILPDFSYLAEDSSGVQENEVCPVYAAFLPHRLELDLIPAEVMDAAWHPFSELQQATACTPFAFSPWMVKQLSKWPKNFSVPSLPGGSA</sequence>
<evidence type="ECO:0000256" key="3">
    <source>
        <dbReference type="ARBA" id="ARBA00012057"/>
    </source>
</evidence>
<proteinExistence type="inferred from homology"/>
<dbReference type="Pfam" id="PF00293">
    <property type="entry name" value="NUDIX"/>
    <property type="match status" value="1"/>
</dbReference>
<feature type="binding site" evidence="10">
    <location>
        <position position="117"/>
    </location>
    <ligand>
        <name>Mn(2+)</name>
        <dbReference type="ChEBI" id="CHEBI:29035"/>
    </ligand>
</feature>
<dbReference type="InterPro" id="IPR056375">
    <property type="entry name" value="Idi_bact"/>
</dbReference>
<dbReference type="PANTHER" id="PTHR10885:SF0">
    <property type="entry name" value="ISOPENTENYL-DIPHOSPHATE DELTA-ISOMERASE"/>
    <property type="match status" value="1"/>
</dbReference>
<dbReference type="EC" id="5.3.3.2" evidence="3 10"/>
<evidence type="ECO:0000313" key="13">
    <source>
        <dbReference type="Proteomes" id="UP000602653"/>
    </source>
</evidence>
<feature type="binding site" evidence="10">
    <location>
        <position position="25"/>
    </location>
    <ligand>
        <name>Mn(2+)</name>
        <dbReference type="ChEBI" id="CHEBI:29035"/>
    </ligand>
</feature>
<comment type="cofactor">
    <cofactor evidence="10">
        <name>Mg(2+)</name>
        <dbReference type="ChEBI" id="CHEBI:18420"/>
    </cofactor>
    <text evidence="10">Binds 1 Mg(2+) ion per subunit. The magnesium ion binds only when substrate is bound.</text>
</comment>
<dbReference type="RefSeq" id="WP_204423751.1">
    <property type="nucleotide sequence ID" value="NZ_CP070228.1"/>
</dbReference>
<feature type="active site" evidence="10">
    <location>
        <position position="67"/>
    </location>
</feature>
<comment type="function">
    <text evidence="10">Catalyzes the 1,3-allylic rearrangement of the homoallylic substrate isopentenyl (IPP) to its highly electrophilic allylic isomer, dimethylallyl diphosphate (DMAPP).</text>
</comment>
<keyword evidence="9 10" id="KW-0413">Isomerase</keyword>
<evidence type="ECO:0000256" key="2">
    <source>
        <dbReference type="ARBA" id="ARBA00007579"/>
    </source>
</evidence>
<evidence type="ECO:0000256" key="10">
    <source>
        <dbReference type="HAMAP-Rule" id="MF_00202"/>
    </source>
</evidence>
<feature type="binding site" evidence="10">
    <location>
        <position position="32"/>
    </location>
    <ligand>
        <name>Mn(2+)</name>
        <dbReference type="ChEBI" id="CHEBI:29035"/>
    </ligand>
</feature>
<dbReference type="SUPFAM" id="SSF55811">
    <property type="entry name" value="Nudix"/>
    <property type="match status" value="1"/>
</dbReference>
<dbReference type="InterPro" id="IPR000086">
    <property type="entry name" value="NUDIX_hydrolase_dom"/>
</dbReference>
<keyword evidence="7 10" id="KW-0464">Manganese</keyword>
<dbReference type="NCBIfam" id="TIGR02150">
    <property type="entry name" value="IPP_isom_1"/>
    <property type="match status" value="1"/>
</dbReference>
<dbReference type="InterPro" id="IPR011876">
    <property type="entry name" value="IsopentenylPP_isomerase_typ1"/>
</dbReference>
<evidence type="ECO:0000256" key="8">
    <source>
        <dbReference type="ARBA" id="ARBA00023229"/>
    </source>
</evidence>
<evidence type="ECO:0000313" key="12">
    <source>
        <dbReference type="EMBL" id="QRV01752.1"/>
    </source>
</evidence>
<feature type="binding site" evidence="10">
    <location>
        <position position="69"/>
    </location>
    <ligand>
        <name>Mn(2+)</name>
        <dbReference type="ChEBI" id="CHEBI:29035"/>
    </ligand>
</feature>
<dbReference type="HAMAP" id="MF_00202">
    <property type="entry name" value="Idi"/>
    <property type="match status" value="1"/>
</dbReference>
<dbReference type="CDD" id="cd02885">
    <property type="entry name" value="NUDIX_IPP_Isomerase"/>
    <property type="match status" value="1"/>
</dbReference>
<dbReference type="PIRSF" id="PIRSF018427">
    <property type="entry name" value="Isopntndiph_ism"/>
    <property type="match status" value="1"/>
</dbReference>
<accession>A0ABX7IFZ6</accession>
<keyword evidence="6 10" id="KW-0460">Magnesium</keyword>
<reference evidence="12 13" key="1">
    <citation type="submission" date="2021-02" db="EMBL/GenBank/DDBJ databases">
        <title>Complete Genome Sequence of Arcanobacterium phocisimile strain DSM 26142T from a harbour seal.</title>
        <authorList>
            <person name="Borowiak M."/>
            <person name="Alssahen M."/>
            <person name="Malorny B."/>
            <person name="Laemmler C."/>
            <person name="Siebert U."/>
            <person name="Ploetz M."/>
            <person name="Abdulmawjood A."/>
        </authorList>
    </citation>
    <scope>NUCLEOTIDE SEQUENCE [LARGE SCALE GENOMIC DNA]</scope>
    <source>
        <strain evidence="12 13">DSM 26142</strain>
    </source>
</reference>
<comment type="catalytic activity">
    <reaction evidence="10">
        <text>isopentenyl diphosphate = dimethylallyl diphosphate</text>
        <dbReference type="Rhea" id="RHEA:23284"/>
        <dbReference type="ChEBI" id="CHEBI:57623"/>
        <dbReference type="ChEBI" id="CHEBI:128769"/>
        <dbReference type="EC" id="5.3.3.2"/>
    </reaction>
</comment>
<evidence type="ECO:0000259" key="11">
    <source>
        <dbReference type="PROSITE" id="PS51462"/>
    </source>
</evidence>
<keyword evidence="13" id="KW-1185">Reference proteome</keyword>
<evidence type="ECO:0000256" key="6">
    <source>
        <dbReference type="ARBA" id="ARBA00022842"/>
    </source>
</evidence>
<dbReference type="Proteomes" id="UP000602653">
    <property type="component" value="Chromosome"/>
</dbReference>
<keyword evidence="8 10" id="KW-0414">Isoprene biosynthesis</keyword>
<comment type="similarity">
    <text evidence="2 10">Belongs to the IPP isomerase type 1 family.</text>
</comment>
<dbReference type="GO" id="GO:0004452">
    <property type="term" value="F:isopentenyl-diphosphate delta-isomerase activity"/>
    <property type="evidence" value="ECO:0007669"/>
    <property type="project" value="UniProtKB-EC"/>
</dbReference>
<evidence type="ECO:0000256" key="9">
    <source>
        <dbReference type="ARBA" id="ARBA00023235"/>
    </source>
</evidence>
<evidence type="ECO:0000256" key="1">
    <source>
        <dbReference type="ARBA" id="ARBA00004826"/>
    </source>
</evidence>
<keyword evidence="5 10" id="KW-0479">Metal-binding</keyword>
<dbReference type="EMBL" id="CP070228">
    <property type="protein sequence ID" value="QRV01752.1"/>
    <property type="molecule type" value="Genomic_DNA"/>
</dbReference>
<dbReference type="PROSITE" id="PS51462">
    <property type="entry name" value="NUDIX"/>
    <property type="match status" value="1"/>
</dbReference>
<gene>
    <name evidence="10 12" type="primary">idi</name>
    <name evidence="12" type="ORF">JTE88_06555</name>
</gene>
<dbReference type="PANTHER" id="PTHR10885">
    <property type="entry name" value="ISOPENTENYL-DIPHOSPHATE DELTA-ISOMERASE"/>
    <property type="match status" value="1"/>
</dbReference>
<dbReference type="InterPro" id="IPR015797">
    <property type="entry name" value="NUDIX_hydrolase-like_dom_sf"/>
</dbReference>
<comment type="pathway">
    <text evidence="1 10">Isoprenoid biosynthesis; dimethylallyl diphosphate biosynthesis; dimethylallyl diphosphate from isopentenyl diphosphate: step 1/1.</text>
</comment>